<dbReference type="InterPro" id="IPR011611">
    <property type="entry name" value="PfkB_dom"/>
</dbReference>
<dbReference type="InterPro" id="IPR029056">
    <property type="entry name" value="Ribokinase-like"/>
</dbReference>
<accession>A0A7S0WSH5</accession>
<reference evidence="2" key="1">
    <citation type="submission" date="2021-01" db="EMBL/GenBank/DDBJ databases">
        <authorList>
            <person name="Corre E."/>
            <person name="Pelletier E."/>
            <person name="Niang G."/>
            <person name="Scheremetjew M."/>
            <person name="Finn R."/>
            <person name="Kale V."/>
            <person name="Holt S."/>
            <person name="Cochrane G."/>
            <person name="Meng A."/>
            <person name="Brown T."/>
            <person name="Cohen L."/>
        </authorList>
    </citation>
    <scope>NUCLEOTIDE SEQUENCE</scope>
    <source>
        <strain evidence="2">CCMP722</strain>
    </source>
</reference>
<dbReference type="EMBL" id="HBFA01031198">
    <property type="protein sequence ID" value="CAD8681928.1"/>
    <property type="molecule type" value="Transcribed_RNA"/>
</dbReference>
<gene>
    <name evidence="2" type="ORF">POBO1169_LOCUS15683</name>
</gene>
<sequence length="482" mass="51198">MSISLGVAYATCRESELKLPLRGLTGTFASAHSSGRRGQCELRRRTCITTKCGLRTVQGVERKFGIDRSLVEKRGKLNVVAQLTSGSNGHVEQSTPGKEKTIDVVALNNLCVDVFVEMEELPPLEKTARMAALEELVSSPPPSISNWEVGGASNFAIAAVRLGLSCTCLGHTGQDRYGQFMTNTLEEEGVQVIQLADCEPGDDSACTQVETLVCWVMMNRCNEHQFCSRFDFTTVPLLDHLPALPPAAQDAINQAQALMLNGFVFDELTPATVLSAVMAARRARTAVFFDVGPRGTPLQNDVPAGGKAVLREVLRLSDVVLLTEEEAEMVTGQSDPHKAAEQILHAEGSAVKWVVLKMGGEGCFILTRDELAHHPAMCIQLEDTVGCGDSLAAAVVLGYINGLALRPTLSLANAVGGATATRRGAGRNVATAEAARQLLLDCAVNAEVAHRESAREALRILDAASSGGTRPPGGVSKVSSGV</sequence>
<dbReference type="PANTHER" id="PTHR47826:SF1">
    <property type="entry name" value="OS03G0164700 PROTEIN"/>
    <property type="match status" value="1"/>
</dbReference>
<name>A0A7S0WSH5_9CHLO</name>
<dbReference type="Gene3D" id="3.40.1190.20">
    <property type="match status" value="1"/>
</dbReference>
<evidence type="ECO:0000259" key="1">
    <source>
        <dbReference type="Pfam" id="PF00294"/>
    </source>
</evidence>
<feature type="domain" description="Carbohydrate kinase PfkB" evidence="1">
    <location>
        <begin position="150"/>
        <end position="428"/>
    </location>
</feature>
<dbReference type="PANTHER" id="PTHR47826">
    <property type="entry name" value="OS03G0164700 PROTEIN"/>
    <property type="match status" value="1"/>
</dbReference>
<dbReference type="Pfam" id="PF00294">
    <property type="entry name" value="PfkB"/>
    <property type="match status" value="1"/>
</dbReference>
<evidence type="ECO:0000313" key="2">
    <source>
        <dbReference type="EMBL" id="CAD8681928.1"/>
    </source>
</evidence>
<dbReference type="AlphaFoldDB" id="A0A7S0WSH5"/>
<proteinExistence type="predicted"/>
<dbReference type="SUPFAM" id="SSF53613">
    <property type="entry name" value="Ribokinase-like"/>
    <property type="match status" value="1"/>
</dbReference>
<protein>
    <recommendedName>
        <fullName evidence="1">Carbohydrate kinase PfkB domain-containing protein</fullName>
    </recommendedName>
</protein>
<organism evidence="2">
    <name type="scientific">Pyramimonas obovata</name>
    <dbReference type="NCBI Taxonomy" id="1411642"/>
    <lineage>
        <taxon>Eukaryota</taxon>
        <taxon>Viridiplantae</taxon>
        <taxon>Chlorophyta</taxon>
        <taxon>Pyramimonadophyceae</taxon>
        <taxon>Pyramimonadales</taxon>
        <taxon>Pyramimonadaceae</taxon>
        <taxon>Pyramimonas</taxon>
        <taxon>Pyramimonas incertae sedis</taxon>
    </lineage>
</organism>